<protein>
    <recommendedName>
        <fullName evidence="8">DNA primase large subunit C-terminal domain-containing protein</fullName>
    </recommendedName>
</protein>
<dbReference type="GO" id="GO:0006270">
    <property type="term" value="P:DNA replication initiation"/>
    <property type="evidence" value="ECO:0007669"/>
    <property type="project" value="TreeGrafter"/>
</dbReference>
<keyword evidence="10" id="KW-1185">Reference proteome</keyword>
<evidence type="ECO:0000256" key="5">
    <source>
        <dbReference type="ARBA" id="ARBA00022723"/>
    </source>
</evidence>
<dbReference type="PANTHER" id="PTHR10537">
    <property type="entry name" value="DNA PRIMASE LARGE SUBUNIT"/>
    <property type="match status" value="1"/>
</dbReference>
<gene>
    <name evidence="9" type="ORF">BEMITA_LOCUS4911</name>
</gene>
<name>A0A9P0A961_BEMTA</name>
<sequence>MFFYFKPPRGFISSDMLNKCAVSRLKFFLSQSSHTSEDYEFLIFGSAYDRAGHFLLRLFGAFQSKGHLTKLLMDGEVVLFMERLAGIPIEEKLKAFRLLNRHIVEMRNSNTLMLRRDEMYQALSLLSHFLSMRNICNHIFRNGECNDYCSSYSIKVDFKSCLQLLKNREVVLNNGIATVPCSKWKIMLKELFITHMDYGIRELIELKTVQAAILDSRLMASFRALDSILVAANIKNHSNGLRSDSGCDVVRTEDLVKESMWFPPCMLHLYKTLRARHRLSHQARFYFSLFLKDIGMPLSESLAFWEAEYSKPLCSESTCTHSWQKSSNKYIYGIKHLYGVVGGCKKYSSPTCRKMQKELLAARSEGGCPFIHFDDQYLEQTLVDLKINPESGFHSIRKTQPMTACQFYLASKLPQDICANRFLSPVQFYKTLRSNAKPGKHDQLSKE</sequence>
<dbReference type="InterPro" id="IPR058560">
    <property type="entry name" value="DNA_primase_C"/>
</dbReference>
<dbReference type="Proteomes" id="UP001152759">
    <property type="component" value="Chromosome 2"/>
</dbReference>
<dbReference type="EMBL" id="OU963863">
    <property type="protein sequence ID" value="CAH0385712.1"/>
    <property type="molecule type" value="Genomic_DNA"/>
</dbReference>
<evidence type="ECO:0000256" key="7">
    <source>
        <dbReference type="ARBA" id="ARBA00023014"/>
    </source>
</evidence>
<evidence type="ECO:0000256" key="3">
    <source>
        <dbReference type="ARBA" id="ARBA00022515"/>
    </source>
</evidence>
<dbReference type="GO" id="GO:0005658">
    <property type="term" value="C:alpha DNA polymerase:primase complex"/>
    <property type="evidence" value="ECO:0007669"/>
    <property type="project" value="TreeGrafter"/>
</dbReference>
<dbReference type="PANTHER" id="PTHR10537:SF4">
    <property type="entry name" value="DNA PRIMASE LARGE SUBUNIT"/>
    <property type="match status" value="1"/>
</dbReference>
<dbReference type="AlphaFoldDB" id="A0A9P0A961"/>
<evidence type="ECO:0000259" key="8">
    <source>
        <dbReference type="Pfam" id="PF04104"/>
    </source>
</evidence>
<reference evidence="9" key="1">
    <citation type="submission" date="2021-12" db="EMBL/GenBank/DDBJ databases">
        <authorList>
            <person name="King R."/>
        </authorList>
    </citation>
    <scope>NUCLEOTIDE SEQUENCE</scope>
</reference>
<keyword evidence="5" id="KW-0479">Metal-binding</keyword>
<keyword evidence="3" id="KW-0639">Primosome</keyword>
<keyword evidence="7" id="KW-0411">Iron-sulfur</keyword>
<proteinExistence type="predicted"/>
<dbReference type="InterPro" id="IPR007238">
    <property type="entry name" value="DNA_primase_lsu_euk/arc"/>
</dbReference>
<evidence type="ECO:0000256" key="2">
    <source>
        <dbReference type="ARBA" id="ARBA00022485"/>
    </source>
</evidence>
<evidence type="ECO:0000256" key="4">
    <source>
        <dbReference type="ARBA" id="ARBA00022705"/>
    </source>
</evidence>
<dbReference type="Gene3D" id="1.20.930.80">
    <property type="match status" value="1"/>
</dbReference>
<organism evidence="9 10">
    <name type="scientific">Bemisia tabaci</name>
    <name type="common">Sweetpotato whitefly</name>
    <name type="synonym">Aleurodes tabaci</name>
    <dbReference type="NCBI Taxonomy" id="7038"/>
    <lineage>
        <taxon>Eukaryota</taxon>
        <taxon>Metazoa</taxon>
        <taxon>Ecdysozoa</taxon>
        <taxon>Arthropoda</taxon>
        <taxon>Hexapoda</taxon>
        <taxon>Insecta</taxon>
        <taxon>Pterygota</taxon>
        <taxon>Neoptera</taxon>
        <taxon>Paraneoptera</taxon>
        <taxon>Hemiptera</taxon>
        <taxon>Sternorrhyncha</taxon>
        <taxon>Aleyrodoidea</taxon>
        <taxon>Aleyrodidae</taxon>
        <taxon>Aleyrodinae</taxon>
        <taxon>Bemisia</taxon>
    </lineage>
</organism>
<feature type="domain" description="DNA primase large subunit C-terminal" evidence="8">
    <location>
        <begin position="260"/>
        <end position="429"/>
    </location>
</feature>
<keyword evidence="6" id="KW-0408">Iron</keyword>
<evidence type="ECO:0000256" key="6">
    <source>
        <dbReference type="ARBA" id="ARBA00023004"/>
    </source>
</evidence>
<comment type="cofactor">
    <cofactor evidence="1">
        <name>[4Fe-4S] cluster</name>
        <dbReference type="ChEBI" id="CHEBI:49883"/>
    </cofactor>
</comment>
<accession>A0A9P0A961</accession>
<evidence type="ECO:0000313" key="10">
    <source>
        <dbReference type="Proteomes" id="UP001152759"/>
    </source>
</evidence>
<keyword evidence="2" id="KW-0004">4Fe-4S</keyword>
<dbReference type="GO" id="GO:0046872">
    <property type="term" value="F:metal ion binding"/>
    <property type="evidence" value="ECO:0007669"/>
    <property type="project" value="UniProtKB-KW"/>
</dbReference>
<dbReference type="GO" id="GO:0006269">
    <property type="term" value="P:DNA replication, synthesis of primer"/>
    <property type="evidence" value="ECO:0007669"/>
    <property type="project" value="UniProtKB-KW"/>
</dbReference>
<dbReference type="GO" id="GO:0051539">
    <property type="term" value="F:4 iron, 4 sulfur cluster binding"/>
    <property type="evidence" value="ECO:0007669"/>
    <property type="project" value="UniProtKB-KW"/>
</dbReference>
<evidence type="ECO:0000313" key="9">
    <source>
        <dbReference type="EMBL" id="CAH0385712.1"/>
    </source>
</evidence>
<keyword evidence="4" id="KW-0235">DNA replication</keyword>
<dbReference type="Pfam" id="PF04104">
    <property type="entry name" value="DNA_primase_lrg"/>
    <property type="match status" value="1"/>
</dbReference>
<evidence type="ECO:0000256" key="1">
    <source>
        <dbReference type="ARBA" id="ARBA00001966"/>
    </source>
</evidence>